<keyword evidence="2" id="KW-0407">Ion channel</keyword>
<dbReference type="GO" id="GO:0034220">
    <property type="term" value="P:monoatomic ion transmembrane transport"/>
    <property type="evidence" value="ECO:0007669"/>
    <property type="project" value="UniProtKB-KW"/>
</dbReference>
<evidence type="ECO:0000259" key="1">
    <source>
        <dbReference type="SMART" id="SM00225"/>
    </source>
</evidence>
<dbReference type="CDD" id="cd18316">
    <property type="entry name" value="BTB_POZ_KCTD-like"/>
    <property type="match status" value="1"/>
</dbReference>
<proteinExistence type="predicted"/>
<dbReference type="GO" id="GO:0051260">
    <property type="term" value="P:protein homooligomerization"/>
    <property type="evidence" value="ECO:0007669"/>
    <property type="project" value="InterPro"/>
</dbReference>
<dbReference type="InterPro" id="IPR011333">
    <property type="entry name" value="SKP1/BTB/POZ_sf"/>
</dbReference>
<dbReference type="InterPro" id="IPR000210">
    <property type="entry name" value="BTB/POZ_dom"/>
</dbReference>
<gene>
    <name evidence="2" type="ORF">HOLleu_14926</name>
</gene>
<dbReference type="OrthoDB" id="2414723at2759"/>
<organism evidence="2 3">
    <name type="scientific">Holothuria leucospilota</name>
    <name type="common">Black long sea cucumber</name>
    <name type="synonym">Mertensiothuria leucospilota</name>
    <dbReference type="NCBI Taxonomy" id="206669"/>
    <lineage>
        <taxon>Eukaryota</taxon>
        <taxon>Metazoa</taxon>
        <taxon>Echinodermata</taxon>
        <taxon>Eleutherozoa</taxon>
        <taxon>Echinozoa</taxon>
        <taxon>Holothuroidea</taxon>
        <taxon>Aspidochirotacea</taxon>
        <taxon>Aspidochirotida</taxon>
        <taxon>Holothuriidae</taxon>
        <taxon>Holothuria</taxon>
    </lineage>
</organism>
<dbReference type="Proteomes" id="UP001152320">
    <property type="component" value="Chromosome 6"/>
</dbReference>
<protein>
    <submittedName>
        <fullName evidence="2">Potassium channel regulatory protein</fullName>
    </submittedName>
</protein>
<comment type="caution">
    <text evidence="2">The sequence shown here is derived from an EMBL/GenBank/DDBJ whole genome shotgun (WGS) entry which is preliminary data.</text>
</comment>
<keyword evidence="3" id="KW-1185">Reference proteome</keyword>
<dbReference type="PANTHER" id="PTHR14499:SF136">
    <property type="entry name" value="GH08630P"/>
    <property type="match status" value="1"/>
</dbReference>
<dbReference type="Gene3D" id="3.30.710.10">
    <property type="entry name" value="Potassium Channel Kv1.1, Chain A"/>
    <property type="match status" value="1"/>
</dbReference>
<dbReference type="InterPro" id="IPR003131">
    <property type="entry name" value="T1-type_BTB"/>
</dbReference>
<keyword evidence="2" id="KW-0406">Ion transport</keyword>
<feature type="domain" description="BTB" evidence="1">
    <location>
        <begin position="9"/>
        <end position="112"/>
    </location>
</feature>
<keyword evidence="2" id="KW-0813">Transport</keyword>
<dbReference type="AlphaFoldDB" id="A0A9Q1C774"/>
<dbReference type="PANTHER" id="PTHR14499">
    <property type="entry name" value="POTASSIUM CHANNEL TETRAMERIZATION DOMAIN-CONTAINING"/>
    <property type="match status" value="1"/>
</dbReference>
<evidence type="ECO:0000313" key="3">
    <source>
        <dbReference type="Proteomes" id="UP001152320"/>
    </source>
</evidence>
<evidence type="ECO:0000313" key="2">
    <source>
        <dbReference type="EMBL" id="KAJ8040593.1"/>
    </source>
</evidence>
<dbReference type="SUPFAM" id="SSF54695">
    <property type="entry name" value="POZ domain"/>
    <property type="match status" value="1"/>
</dbReference>
<dbReference type="SMART" id="SM00225">
    <property type="entry name" value="BTB"/>
    <property type="match status" value="1"/>
</dbReference>
<sequence length="210" mass="24200">MANKDTSSGVVNINVGGTKYTVYKKTLQDYGESKLMTKLYLAEADKQEKDKDVNIFFDRDGDLFKYILRYMQQKELHLPEGYNDIDALVKEAQYYSVKGLPDELEKYKKKSEAVILVEVLYEEHYFIHCTLGTYKSSTFLTFFTAKQGSYIQLGRQEIQIEDFILDCGDLDDNGQVCVKVTCTLSQLIMTLATQGFENKGQFNGFTLWKR</sequence>
<accession>A0A9Q1C774</accession>
<name>A0A9Q1C774_HOLLE</name>
<dbReference type="EMBL" id="JAIZAY010000006">
    <property type="protein sequence ID" value="KAJ8040593.1"/>
    <property type="molecule type" value="Genomic_DNA"/>
</dbReference>
<reference evidence="2" key="1">
    <citation type="submission" date="2021-10" db="EMBL/GenBank/DDBJ databases">
        <title>Tropical sea cucumber genome reveals ecological adaptation and Cuvierian tubules defense mechanism.</title>
        <authorList>
            <person name="Chen T."/>
        </authorList>
    </citation>
    <scope>NUCLEOTIDE SEQUENCE</scope>
    <source>
        <strain evidence="2">Nanhai2018</strain>
        <tissue evidence="2">Muscle</tissue>
    </source>
</reference>
<dbReference type="Pfam" id="PF02214">
    <property type="entry name" value="BTB_2"/>
    <property type="match status" value="1"/>
</dbReference>